<evidence type="ECO:0000256" key="10">
    <source>
        <dbReference type="PIRSR" id="PIRSR036979-1"/>
    </source>
</evidence>
<dbReference type="PROSITE" id="PS01053">
    <property type="entry name" value="ARGINASE_1"/>
    <property type="match status" value="1"/>
</dbReference>
<dbReference type="PANTHER" id="PTHR43782:SF3">
    <property type="entry name" value="ARGINASE"/>
    <property type="match status" value="1"/>
</dbReference>
<dbReference type="Pfam" id="PF00491">
    <property type="entry name" value="Arginase"/>
    <property type="match status" value="1"/>
</dbReference>
<evidence type="ECO:0000256" key="13">
    <source>
        <dbReference type="RuleBase" id="RU361159"/>
    </source>
</evidence>
<dbReference type="NCBIfam" id="TIGR01229">
    <property type="entry name" value="rocF_arginase"/>
    <property type="match status" value="1"/>
</dbReference>
<evidence type="ECO:0000313" key="15">
    <source>
        <dbReference type="Proteomes" id="UP000586722"/>
    </source>
</evidence>
<comment type="catalytic activity">
    <reaction evidence="8 13">
        <text>L-arginine + H2O = urea + L-ornithine</text>
        <dbReference type="Rhea" id="RHEA:20569"/>
        <dbReference type="ChEBI" id="CHEBI:15377"/>
        <dbReference type="ChEBI" id="CHEBI:16199"/>
        <dbReference type="ChEBI" id="CHEBI:32682"/>
        <dbReference type="ChEBI" id="CHEBI:46911"/>
        <dbReference type="EC" id="3.5.3.1"/>
    </reaction>
</comment>
<keyword evidence="5 10" id="KW-0479">Metal-binding</keyword>
<dbReference type="PROSITE" id="PS51409">
    <property type="entry name" value="ARGINASE_2"/>
    <property type="match status" value="1"/>
</dbReference>
<evidence type="ECO:0000256" key="12">
    <source>
        <dbReference type="RuleBase" id="RU003684"/>
    </source>
</evidence>
<evidence type="ECO:0000256" key="4">
    <source>
        <dbReference type="ARBA" id="ARBA00022503"/>
    </source>
</evidence>
<dbReference type="SUPFAM" id="SSF52768">
    <property type="entry name" value="Arginase/deacetylase"/>
    <property type="match status" value="1"/>
</dbReference>
<name>A0A7X5F2F3_9HYPH</name>
<comment type="pathway">
    <text evidence="1">Nitrogen metabolism; urea cycle; L-ornithine and urea from L-arginine: step 1/1.</text>
</comment>
<dbReference type="GO" id="GO:0000050">
    <property type="term" value="P:urea cycle"/>
    <property type="evidence" value="ECO:0007669"/>
    <property type="project" value="UniProtKB-UniPathway"/>
</dbReference>
<gene>
    <name evidence="14" type="primary">rocF</name>
    <name evidence="14" type="ORF">GWI72_08200</name>
</gene>
<feature type="binding site" evidence="10">
    <location>
        <position position="144"/>
    </location>
    <ligand>
        <name>Mn(2+)</name>
        <dbReference type="ChEBI" id="CHEBI:29035"/>
        <label>1</label>
    </ligand>
</feature>
<dbReference type="EC" id="3.5.3.1" evidence="2 9"/>
<dbReference type="InterPro" id="IPR020855">
    <property type="entry name" value="Ureohydrolase_Mn_BS"/>
</dbReference>
<sequence length="355" mass="38287">MALSNLADFTAHSGQCYAQHGHSSKFFPPVQLTILSQSTSTWTEDHLHQIALLGAPIEEGTGRRGCVMGPAAYRTAGLREELEALGFDVADLGDAQPDPALDVPEHDPKLKHLRKVAGWTRSLARHAETLAMGPQLPIYMGGDHALALGTLAGHAAAAARIGRPLFVLWLDAHSDFNTFESTVSGNLHGTPLAFACGLPGFDVVMGEPLRHRLDPANLCLLGLRSVDPPERQMIKDLGVTAHDMRAIDETGIARLLAPFLERCAAANGLLHVSLDVDFIDPDIAPAVGTTVPGGVTFREAHLVMEMLHDSGLVTSLDLVELNPFLDDRGRTARLMVDLTASLFGRRIMDRPTRSF</sequence>
<evidence type="ECO:0000256" key="5">
    <source>
        <dbReference type="ARBA" id="ARBA00022723"/>
    </source>
</evidence>
<evidence type="ECO:0000256" key="2">
    <source>
        <dbReference type="ARBA" id="ARBA00012168"/>
    </source>
</evidence>
<dbReference type="PANTHER" id="PTHR43782">
    <property type="entry name" value="ARGINASE"/>
    <property type="match status" value="1"/>
</dbReference>
<dbReference type="InterPro" id="IPR023696">
    <property type="entry name" value="Ureohydrolase_dom_sf"/>
</dbReference>
<dbReference type="FunFam" id="3.40.800.10:FF:000012">
    <property type="entry name" value="Arginase"/>
    <property type="match status" value="1"/>
</dbReference>
<keyword evidence="15" id="KW-1185">Reference proteome</keyword>
<reference evidence="15" key="1">
    <citation type="submission" date="2020-01" db="EMBL/GenBank/DDBJ databases">
        <authorList>
            <person name="Fang Y."/>
            <person name="Sun R."/>
            <person name="Nie L."/>
            <person name="He J."/>
            <person name="Hao L."/>
            <person name="Wang L."/>
            <person name="Su S."/>
            <person name="Lv E."/>
            <person name="Zhang Z."/>
            <person name="Xie R."/>
            <person name="Liu H."/>
        </authorList>
    </citation>
    <scope>NUCLEOTIDE SEQUENCE [LARGE SCALE GENOMIC DNA]</scope>
    <source>
        <strain evidence="15">XCT-53</strain>
    </source>
</reference>
<protein>
    <recommendedName>
        <fullName evidence="3 9">Arginase</fullName>
        <ecNumber evidence="2 9">3.5.3.1</ecNumber>
    </recommendedName>
</protein>
<evidence type="ECO:0000256" key="11">
    <source>
        <dbReference type="PROSITE-ProRule" id="PRU00742"/>
    </source>
</evidence>
<dbReference type="InterPro" id="IPR006035">
    <property type="entry name" value="Ureohydrolase"/>
</dbReference>
<dbReference type="GO" id="GO:0005737">
    <property type="term" value="C:cytoplasm"/>
    <property type="evidence" value="ECO:0007669"/>
    <property type="project" value="TreeGrafter"/>
</dbReference>
<keyword evidence="7 10" id="KW-0464">Manganese</keyword>
<comment type="similarity">
    <text evidence="11 12">Belongs to the arginase family.</text>
</comment>
<dbReference type="GO" id="GO:0006525">
    <property type="term" value="P:arginine metabolic process"/>
    <property type="evidence" value="ECO:0007669"/>
    <property type="project" value="UniProtKB-KW"/>
</dbReference>
<feature type="binding site" evidence="10">
    <location>
        <position position="173"/>
    </location>
    <ligand>
        <name>Mn(2+)</name>
        <dbReference type="ChEBI" id="CHEBI:29035"/>
        <label>1</label>
    </ligand>
</feature>
<dbReference type="PIRSF" id="PIRSF036979">
    <property type="entry name" value="Arginase"/>
    <property type="match status" value="1"/>
</dbReference>
<evidence type="ECO:0000256" key="7">
    <source>
        <dbReference type="ARBA" id="ARBA00023211"/>
    </source>
</evidence>
<feature type="binding site" evidence="10">
    <location>
        <position position="171"/>
    </location>
    <ligand>
        <name>Mn(2+)</name>
        <dbReference type="ChEBI" id="CHEBI:29035"/>
        <label>1</label>
    </ligand>
</feature>
<dbReference type="AlphaFoldDB" id="A0A7X5F2F3"/>
<evidence type="ECO:0000256" key="8">
    <source>
        <dbReference type="ARBA" id="ARBA00047391"/>
    </source>
</evidence>
<keyword evidence="4 13" id="KW-0056">Arginine metabolism</keyword>
<dbReference type="CDD" id="cd09989">
    <property type="entry name" value="Arginase"/>
    <property type="match status" value="1"/>
</dbReference>
<evidence type="ECO:0000256" key="1">
    <source>
        <dbReference type="ARBA" id="ARBA00005098"/>
    </source>
</evidence>
<dbReference type="EMBL" id="JAABLQ010000001">
    <property type="protein sequence ID" value="NBN78244.1"/>
    <property type="molecule type" value="Genomic_DNA"/>
</dbReference>
<dbReference type="PRINTS" id="PR00116">
    <property type="entry name" value="ARGINASE"/>
</dbReference>
<evidence type="ECO:0000256" key="6">
    <source>
        <dbReference type="ARBA" id="ARBA00022801"/>
    </source>
</evidence>
<dbReference type="Gene3D" id="3.40.800.10">
    <property type="entry name" value="Ureohydrolase domain"/>
    <property type="match status" value="1"/>
</dbReference>
<organism evidence="14 15">
    <name type="scientific">Pannonibacter tanglangensis</name>
    <dbReference type="NCBI Taxonomy" id="2750084"/>
    <lineage>
        <taxon>Bacteria</taxon>
        <taxon>Pseudomonadati</taxon>
        <taxon>Pseudomonadota</taxon>
        <taxon>Alphaproteobacteria</taxon>
        <taxon>Hyphomicrobiales</taxon>
        <taxon>Stappiaceae</taxon>
        <taxon>Pannonibacter</taxon>
    </lineage>
</organism>
<dbReference type="UniPathway" id="UPA00158">
    <property type="reaction ID" value="UER00270"/>
</dbReference>
<evidence type="ECO:0000313" key="14">
    <source>
        <dbReference type="EMBL" id="NBN78244.1"/>
    </source>
</evidence>
<feature type="binding site" evidence="10">
    <location>
        <position position="277"/>
    </location>
    <ligand>
        <name>Mn(2+)</name>
        <dbReference type="ChEBI" id="CHEBI:29035"/>
        <label>1</label>
    </ligand>
</feature>
<dbReference type="GO" id="GO:0030145">
    <property type="term" value="F:manganese ion binding"/>
    <property type="evidence" value="ECO:0007669"/>
    <property type="project" value="TreeGrafter"/>
</dbReference>
<evidence type="ECO:0000256" key="3">
    <source>
        <dbReference type="ARBA" id="ARBA00018123"/>
    </source>
</evidence>
<proteinExistence type="inferred from homology"/>
<dbReference type="Proteomes" id="UP000586722">
    <property type="component" value="Unassembled WGS sequence"/>
</dbReference>
<accession>A0A7X5F2F3</accession>
<feature type="binding site" evidence="10">
    <location>
        <position position="175"/>
    </location>
    <ligand>
        <name>Mn(2+)</name>
        <dbReference type="ChEBI" id="CHEBI:29035"/>
        <label>1</label>
    </ligand>
</feature>
<dbReference type="InterPro" id="IPR014033">
    <property type="entry name" value="Arginase"/>
</dbReference>
<evidence type="ECO:0000256" key="9">
    <source>
        <dbReference type="NCBIfam" id="TIGR01229"/>
    </source>
</evidence>
<comment type="cofactor">
    <cofactor evidence="10 13">
        <name>Mn(2+)</name>
        <dbReference type="ChEBI" id="CHEBI:29035"/>
    </cofactor>
    <text evidence="10 13">Binds 2 manganese ions per subunit.</text>
</comment>
<keyword evidence="6 12" id="KW-0378">Hydrolase</keyword>
<dbReference type="GO" id="GO:0004053">
    <property type="term" value="F:arginase activity"/>
    <property type="evidence" value="ECO:0007669"/>
    <property type="project" value="UniProtKB-UniRule"/>
</dbReference>
<feature type="binding site" evidence="10">
    <location>
        <position position="275"/>
    </location>
    <ligand>
        <name>Mn(2+)</name>
        <dbReference type="ChEBI" id="CHEBI:29035"/>
        <label>1</label>
    </ligand>
</feature>
<comment type="caution">
    <text evidence="14">The sequence shown here is derived from an EMBL/GenBank/DDBJ whole genome shotgun (WGS) entry which is preliminary data.</text>
</comment>